<dbReference type="Proteomes" id="UP000616151">
    <property type="component" value="Unassembled WGS sequence"/>
</dbReference>
<name>A0ACC5R6X5_9HYPH</name>
<proteinExistence type="predicted"/>
<sequence>MASKSSIERDNVILVLQGGGALGAYQAGVFEALSENGFTPGWIAGISIGAINGAIIAGNRPEDRIKKLRGFWERVSSGVLGVPLIGDGHHRTLFNEASALSSLAFGVQGFFRPRFPSPVFMAADGPTSVSYYSTEPLAATLNELVDFDYLNRAGPRLSVGAVNIATGNLTFFDKDKEKLQPEHIMASGALPPGLPAVKIGSDYYWDGGLVSNTPLQYVLDETSDPQKFIFQVDLFSARGPVPGNLLEAAEREKEIRYSSRTRFNTDMAAKRIEYRAALARLLRKLPAALQGDADARLLTEIGEEPAVTIVHLIYRERTYETQARDYEFSRVSVEEHWEQGRKDALTTLSDDKLKSCMPPKPGVTVLDLTKK</sequence>
<evidence type="ECO:0000313" key="1">
    <source>
        <dbReference type="EMBL" id="MBK1868118.1"/>
    </source>
</evidence>
<organism evidence="1 2">
    <name type="scientific">Taklimakanibacter albus</name>
    <dbReference type="NCBI Taxonomy" id="2800327"/>
    <lineage>
        <taxon>Bacteria</taxon>
        <taxon>Pseudomonadati</taxon>
        <taxon>Pseudomonadota</taxon>
        <taxon>Alphaproteobacteria</taxon>
        <taxon>Hyphomicrobiales</taxon>
        <taxon>Aestuariivirgaceae</taxon>
        <taxon>Taklimakanibacter</taxon>
    </lineage>
</organism>
<gene>
    <name evidence="1" type="ORF">JHL16_17330</name>
</gene>
<evidence type="ECO:0000313" key="2">
    <source>
        <dbReference type="Proteomes" id="UP000616151"/>
    </source>
</evidence>
<comment type="caution">
    <text evidence="1">The sequence shown here is derived from an EMBL/GenBank/DDBJ whole genome shotgun (WGS) entry which is preliminary data.</text>
</comment>
<protein>
    <submittedName>
        <fullName evidence="1">Patatin-like phospholipase family protein</fullName>
    </submittedName>
</protein>
<accession>A0ACC5R6X5</accession>
<dbReference type="EMBL" id="JAENHL010000007">
    <property type="protein sequence ID" value="MBK1868118.1"/>
    <property type="molecule type" value="Genomic_DNA"/>
</dbReference>
<keyword evidence="2" id="KW-1185">Reference proteome</keyword>
<reference evidence="1" key="1">
    <citation type="submission" date="2021-01" db="EMBL/GenBank/DDBJ databases">
        <authorList>
            <person name="Sun Q."/>
        </authorList>
    </citation>
    <scope>NUCLEOTIDE SEQUENCE</scope>
    <source>
        <strain evidence="1">YIM B02566</strain>
    </source>
</reference>